<evidence type="ECO:0000256" key="6">
    <source>
        <dbReference type="PROSITE-ProRule" id="PRU00552"/>
    </source>
</evidence>
<evidence type="ECO:0000256" key="4">
    <source>
        <dbReference type="ARBA" id="ARBA00022840"/>
    </source>
</evidence>
<protein>
    <submittedName>
        <fullName evidence="11">RNA helicase</fullName>
    </submittedName>
</protein>
<dbReference type="KEGG" id="pmai:CF386_07805"/>
<dbReference type="PANTHER" id="PTHR47959">
    <property type="entry name" value="ATP-DEPENDENT RNA HELICASE RHLE-RELATED"/>
    <property type="match status" value="1"/>
</dbReference>
<dbReference type="CDD" id="cd00268">
    <property type="entry name" value="DEADc"/>
    <property type="match status" value="1"/>
</dbReference>
<dbReference type="PANTHER" id="PTHR47959:SF17">
    <property type="entry name" value="ATP-DEPENDENT RNA HELICASE DEAD BOX FAMILY"/>
    <property type="match status" value="1"/>
</dbReference>
<dbReference type="InterPro" id="IPR014014">
    <property type="entry name" value="RNA_helicase_DEAD_Q_motif"/>
</dbReference>
<feature type="short sequence motif" description="Q motif" evidence="6">
    <location>
        <begin position="1"/>
        <end position="29"/>
    </location>
</feature>
<dbReference type="PROSITE" id="PS00039">
    <property type="entry name" value="DEAD_ATP_HELICASE"/>
    <property type="match status" value="1"/>
</dbReference>
<evidence type="ECO:0000256" key="2">
    <source>
        <dbReference type="ARBA" id="ARBA00022801"/>
    </source>
</evidence>
<dbReference type="PROSITE" id="PS51195">
    <property type="entry name" value="Q_MOTIF"/>
    <property type="match status" value="1"/>
</dbReference>
<feature type="domain" description="Helicase ATP-binding" evidence="8">
    <location>
        <begin position="32"/>
        <end position="208"/>
    </location>
</feature>
<dbReference type="AlphaFoldDB" id="A0A220VG86"/>
<dbReference type="Pfam" id="PF00270">
    <property type="entry name" value="DEAD"/>
    <property type="match status" value="1"/>
</dbReference>
<dbReference type="InterPro" id="IPR000629">
    <property type="entry name" value="RNA-helicase_DEAD-box_CS"/>
</dbReference>
<dbReference type="GO" id="GO:0016787">
    <property type="term" value="F:hydrolase activity"/>
    <property type="evidence" value="ECO:0007669"/>
    <property type="project" value="UniProtKB-KW"/>
</dbReference>
<proteinExistence type="inferred from homology"/>
<name>A0A220VG86_9GAMM</name>
<dbReference type="SMART" id="SM00487">
    <property type="entry name" value="DEXDc"/>
    <property type="match status" value="1"/>
</dbReference>
<evidence type="ECO:0000256" key="3">
    <source>
        <dbReference type="ARBA" id="ARBA00022806"/>
    </source>
</evidence>
<dbReference type="InterPro" id="IPR014001">
    <property type="entry name" value="Helicase_ATP-bd"/>
</dbReference>
<evidence type="ECO:0000313" key="11">
    <source>
        <dbReference type="EMBL" id="ASK78963.1"/>
    </source>
</evidence>
<dbReference type="PROSITE" id="PS51194">
    <property type="entry name" value="HELICASE_CTER"/>
    <property type="match status" value="1"/>
</dbReference>
<evidence type="ECO:0000259" key="9">
    <source>
        <dbReference type="PROSITE" id="PS51194"/>
    </source>
</evidence>
<dbReference type="Pfam" id="PF00271">
    <property type="entry name" value="Helicase_C"/>
    <property type="match status" value="1"/>
</dbReference>
<keyword evidence="1 7" id="KW-0547">Nucleotide-binding</keyword>
<feature type="domain" description="DEAD-box RNA helicase Q" evidence="10">
    <location>
        <begin position="1"/>
        <end position="29"/>
    </location>
</feature>
<dbReference type="CDD" id="cd18787">
    <property type="entry name" value="SF2_C_DEAD"/>
    <property type="match status" value="1"/>
</dbReference>
<dbReference type="InterPro" id="IPR044742">
    <property type="entry name" value="DEAD/DEAH_RhlB"/>
</dbReference>
<evidence type="ECO:0000259" key="8">
    <source>
        <dbReference type="PROSITE" id="PS51192"/>
    </source>
</evidence>
<dbReference type="PROSITE" id="PS51192">
    <property type="entry name" value="HELICASE_ATP_BIND_1"/>
    <property type="match status" value="1"/>
</dbReference>
<dbReference type="InterPro" id="IPR050079">
    <property type="entry name" value="DEAD_box_RNA_helicase"/>
</dbReference>
<gene>
    <name evidence="11" type="ORF">CF386_07805</name>
</gene>
<keyword evidence="12" id="KW-1185">Reference proteome</keyword>
<dbReference type="InterPro" id="IPR027417">
    <property type="entry name" value="P-loop_NTPase"/>
</dbReference>
<organism evidence="11 12">
    <name type="scientific">Paraphotobacterium marinum</name>
    <dbReference type="NCBI Taxonomy" id="1755811"/>
    <lineage>
        <taxon>Bacteria</taxon>
        <taxon>Pseudomonadati</taxon>
        <taxon>Pseudomonadota</taxon>
        <taxon>Gammaproteobacteria</taxon>
        <taxon>Vibrionales</taxon>
        <taxon>Vibrionaceae</taxon>
        <taxon>Paraphotobacterium</taxon>
    </lineage>
</organism>
<evidence type="ECO:0000313" key="12">
    <source>
        <dbReference type="Proteomes" id="UP000242175"/>
    </source>
</evidence>
<evidence type="ECO:0000256" key="1">
    <source>
        <dbReference type="ARBA" id="ARBA00022741"/>
    </source>
</evidence>
<dbReference type="RefSeq" id="WP_089073871.1">
    <property type="nucleotide sequence ID" value="NZ_CBCSAM010000006.1"/>
</dbReference>
<comment type="similarity">
    <text evidence="5 7">Belongs to the DEAD box helicase family.</text>
</comment>
<sequence>MTFDLLGLDPRILRKIKHLNFNEPTEIQKNTIPLAISGKDILASSKTGSGKTLAFILPILQRMYKSKPFKKRDARVLIVAPTRELARQIFAQLRLFISGTPYDAALILGGENFNDQEKQLRNKDPMIVIGTPGRIVDHINHRSLFLDGLEMLILDEADRIMDLGFKKEVEMINHEADHRKRQTLFFSATLDDPEIKILASEILNSPKEIILEKSEVSHADIEEKFIFSDNVTQKEKQLTHLLETSEYEQVIIFTATRDDTSRIADLLNTMNLKAIALSGKLSQTQRNTIISQFERHVFKILVTTDVASRGLDIDKVGIVVNFDLPKHSEEYVHRIGRTGRAGNKGRAFSFVGPKDWQSYIKLRTFLSYKLKFIELPGLIAKFKGYRLNVSKADFSKKKKQLTSNSKVEDRSKKTKLKKSFDKSFLDNQDVGDNVFIPKKK</sequence>
<dbReference type="Proteomes" id="UP000242175">
    <property type="component" value="Chromosome small"/>
</dbReference>
<keyword evidence="3 7" id="KW-0347">Helicase</keyword>
<dbReference type="SMART" id="SM00490">
    <property type="entry name" value="HELICc"/>
    <property type="match status" value="1"/>
</dbReference>
<reference evidence="11 12" key="1">
    <citation type="journal article" date="2016" name="Int. J. Syst. Evol. Microbiol.">
        <title>Paraphotobacterium marinum gen. nov., sp. nov., a member of the family Vibrionaceae, isolated from surface seawater.</title>
        <authorList>
            <person name="Huang Z."/>
            <person name="Dong C."/>
            <person name="Shao Z."/>
        </authorList>
    </citation>
    <scope>NUCLEOTIDE SEQUENCE [LARGE SCALE GENOMIC DNA]</scope>
    <source>
        <strain evidence="11 12">NSCS20N07D</strain>
    </source>
</reference>
<evidence type="ECO:0000256" key="7">
    <source>
        <dbReference type="RuleBase" id="RU000492"/>
    </source>
</evidence>
<dbReference type="OrthoDB" id="9805696at2"/>
<dbReference type="Gene3D" id="3.40.50.300">
    <property type="entry name" value="P-loop containing nucleotide triphosphate hydrolases"/>
    <property type="match status" value="2"/>
</dbReference>
<keyword evidence="2 7" id="KW-0378">Hydrolase</keyword>
<feature type="domain" description="Helicase C-terminal" evidence="9">
    <location>
        <begin position="237"/>
        <end position="383"/>
    </location>
</feature>
<evidence type="ECO:0000259" key="10">
    <source>
        <dbReference type="PROSITE" id="PS51195"/>
    </source>
</evidence>
<keyword evidence="4 7" id="KW-0067">ATP-binding</keyword>
<evidence type="ECO:0000256" key="5">
    <source>
        <dbReference type="ARBA" id="ARBA00038437"/>
    </source>
</evidence>
<dbReference type="InterPro" id="IPR011545">
    <property type="entry name" value="DEAD/DEAH_box_helicase_dom"/>
</dbReference>
<dbReference type="GO" id="GO:0003676">
    <property type="term" value="F:nucleic acid binding"/>
    <property type="evidence" value="ECO:0007669"/>
    <property type="project" value="InterPro"/>
</dbReference>
<accession>A0A220VG86</accession>
<dbReference type="GO" id="GO:0005829">
    <property type="term" value="C:cytosol"/>
    <property type="evidence" value="ECO:0007669"/>
    <property type="project" value="TreeGrafter"/>
</dbReference>
<dbReference type="GO" id="GO:0005524">
    <property type="term" value="F:ATP binding"/>
    <property type="evidence" value="ECO:0007669"/>
    <property type="project" value="UniProtKB-KW"/>
</dbReference>
<dbReference type="SUPFAM" id="SSF52540">
    <property type="entry name" value="P-loop containing nucleoside triphosphate hydrolases"/>
    <property type="match status" value="1"/>
</dbReference>
<dbReference type="InterPro" id="IPR001650">
    <property type="entry name" value="Helicase_C-like"/>
</dbReference>
<dbReference type="EMBL" id="CP022356">
    <property type="protein sequence ID" value="ASK78963.1"/>
    <property type="molecule type" value="Genomic_DNA"/>
</dbReference>
<dbReference type="GO" id="GO:0003724">
    <property type="term" value="F:RNA helicase activity"/>
    <property type="evidence" value="ECO:0007669"/>
    <property type="project" value="InterPro"/>
</dbReference>